<gene>
    <name evidence="3" type="ORF">D1970_21560</name>
</gene>
<reference evidence="3 4" key="1">
    <citation type="submission" date="2018-08" db="EMBL/GenBank/DDBJ databases">
        <title>Bacillus jemisoniae sp. nov., Bacillus chryseoplanitiae sp. nov., Bacillus resnikiae sp. nov., and Bacillus frankliniae sp. nov., isolated from Viking spacecraft and associated surfaces.</title>
        <authorList>
            <person name="Seuylemezian A."/>
            <person name="Vaishampayan P."/>
        </authorList>
    </citation>
    <scope>NUCLEOTIDE SEQUENCE [LARGE SCALE GENOMIC DNA]</scope>
    <source>
        <strain evidence="3 4">JJ-247</strain>
    </source>
</reference>
<evidence type="ECO:0000313" key="4">
    <source>
        <dbReference type="Proteomes" id="UP000265816"/>
    </source>
</evidence>
<dbReference type="InterPro" id="IPR012336">
    <property type="entry name" value="Thioredoxin-like_fold"/>
</dbReference>
<feature type="signal peptide" evidence="1">
    <location>
        <begin position="1"/>
        <end position="27"/>
    </location>
</feature>
<dbReference type="PROSITE" id="PS51257">
    <property type="entry name" value="PROKAR_LIPOPROTEIN"/>
    <property type="match status" value="1"/>
</dbReference>
<accession>A0A398AUX3</accession>
<protein>
    <recommendedName>
        <fullName evidence="2">Thioredoxin-like fold domain-containing protein</fullName>
    </recommendedName>
</protein>
<dbReference type="Pfam" id="PF13462">
    <property type="entry name" value="Thioredoxin_4"/>
    <property type="match status" value="1"/>
</dbReference>
<feature type="domain" description="Thioredoxin-like fold" evidence="2">
    <location>
        <begin position="55"/>
        <end position="224"/>
    </location>
</feature>
<sequence>MCQKYEKKWTSLLLIAAAFLLISGCQDKTEVKDTVKEEPKGEKFIYTKYDLPVEQKAILGDKNAPHTVYLAFDYACPWCKKWMQEILPEIQKEFIESGQAKYISQPLSLLSEESLKLVAADYFVETNLPGKYFDYQLSVAAEAPKDHSNMSGNWGTDQYIESKINEFGLSYPDFLKEKDSFPDNLTLTRQFTREHALEFVPTVYVDGIKLAQYHDMNEMKKIMEGKIKKGDVTYIESDN</sequence>
<dbReference type="AlphaFoldDB" id="A0A398AUX3"/>
<organism evidence="3 4">
    <name type="scientific">Mesobacillus zeae</name>
    <dbReference type="NCBI Taxonomy" id="1917180"/>
    <lineage>
        <taxon>Bacteria</taxon>
        <taxon>Bacillati</taxon>
        <taxon>Bacillota</taxon>
        <taxon>Bacilli</taxon>
        <taxon>Bacillales</taxon>
        <taxon>Bacillaceae</taxon>
        <taxon>Mesobacillus</taxon>
    </lineage>
</organism>
<keyword evidence="1" id="KW-0732">Signal</keyword>
<evidence type="ECO:0000313" key="3">
    <source>
        <dbReference type="EMBL" id="RID81497.1"/>
    </source>
</evidence>
<dbReference type="InterPro" id="IPR036249">
    <property type="entry name" value="Thioredoxin-like_sf"/>
</dbReference>
<dbReference type="Gene3D" id="3.40.30.10">
    <property type="entry name" value="Glutaredoxin"/>
    <property type="match status" value="1"/>
</dbReference>
<dbReference type="EMBL" id="QWVT01000061">
    <property type="protein sequence ID" value="RID81497.1"/>
    <property type="molecule type" value="Genomic_DNA"/>
</dbReference>
<keyword evidence="4" id="KW-1185">Reference proteome</keyword>
<name>A0A398AUX3_9BACI</name>
<dbReference type="Proteomes" id="UP000265816">
    <property type="component" value="Unassembled WGS sequence"/>
</dbReference>
<comment type="caution">
    <text evidence="3">The sequence shown here is derived from an EMBL/GenBank/DDBJ whole genome shotgun (WGS) entry which is preliminary data.</text>
</comment>
<dbReference type="SUPFAM" id="SSF52833">
    <property type="entry name" value="Thioredoxin-like"/>
    <property type="match status" value="1"/>
</dbReference>
<evidence type="ECO:0000256" key="1">
    <source>
        <dbReference type="SAM" id="SignalP"/>
    </source>
</evidence>
<proteinExistence type="predicted"/>
<feature type="chain" id="PRO_5038873713" description="Thioredoxin-like fold domain-containing protein" evidence="1">
    <location>
        <begin position="28"/>
        <end position="239"/>
    </location>
</feature>
<dbReference type="OrthoDB" id="117402at2"/>
<evidence type="ECO:0000259" key="2">
    <source>
        <dbReference type="Pfam" id="PF13462"/>
    </source>
</evidence>